<reference evidence="2" key="1">
    <citation type="journal article" date="2020" name="Plant Biotechnol. J.">
        <title>The pomegranate (Punica granatum L.) draft genome dissects genetic divergence between soft- and hard-seeded cultivars.</title>
        <authorList>
            <person name="Luo X."/>
            <person name="Li H."/>
            <person name="Wu Z."/>
            <person name="Yao W."/>
            <person name="Zhao P."/>
            <person name="Cao D."/>
            <person name="Yu H."/>
            <person name="Li K."/>
            <person name="Poudel K."/>
            <person name="Zhao D."/>
            <person name="Zhang F."/>
            <person name="Xia X."/>
            <person name="Chen L."/>
            <person name="Wang Q."/>
            <person name="Jing D."/>
            <person name="Cao S."/>
        </authorList>
    </citation>
    <scope>NUCLEOTIDE SEQUENCE [LARGE SCALE GENOMIC DNA]</scope>
</reference>
<feature type="compositionally biased region" description="Low complexity" evidence="1">
    <location>
        <begin position="141"/>
        <end position="159"/>
    </location>
</feature>
<dbReference type="OrthoDB" id="1929779at2759"/>
<evidence type="ECO:0000313" key="4">
    <source>
        <dbReference type="RefSeq" id="XP_031377107.1"/>
    </source>
</evidence>
<feature type="region of interest" description="Disordered" evidence="1">
    <location>
        <begin position="100"/>
        <end position="346"/>
    </location>
</feature>
<keyword evidence="2" id="KW-1185">Reference proteome</keyword>
<reference evidence="3 4" key="2">
    <citation type="submission" date="2025-04" db="UniProtKB">
        <authorList>
            <consortium name="RefSeq"/>
        </authorList>
    </citation>
    <scope>IDENTIFICATION</scope>
    <source>
        <tissue evidence="3 4">Leaf</tissue>
    </source>
</reference>
<dbReference type="RefSeq" id="XP_031377106.1">
    <property type="nucleotide sequence ID" value="XM_031521246.1"/>
</dbReference>
<dbReference type="RefSeq" id="XP_031377107.1">
    <property type="nucleotide sequence ID" value="XM_031521247.1"/>
</dbReference>
<evidence type="ECO:0000313" key="3">
    <source>
        <dbReference type="RefSeq" id="XP_031377106.1"/>
    </source>
</evidence>
<feature type="region of interest" description="Disordered" evidence="1">
    <location>
        <begin position="366"/>
        <end position="393"/>
    </location>
</feature>
<gene>
    <name evidence="3 4 5" type="primary">LOC116192649</name>
</gene>
<evidence type="ECO:0000256" key="1">
    <source>
        <dbReference type="SAM" id="MobiDB-lite"/>
    </source>
</evidence>
<dbReference type="GeneID" id="116192649"/>
<organism evidence="2 5">
    <name type="scientific">Punica granatum</name>
    <name type="common">Pomegranate</name>
    <dbReference type="NCBI Taxonomy" id="22663"/>
    <lineage>
        <taxon>Eukaryota</taxon>
        <taxon>Viridiplantae</taxon>
        <taxon>Streptophyta</taxon>
        <taxon>Embryophyta</taxon>
        <taxon>Tracheophyta</taxon>
        <taxon>Spermatophyta</taxon>
        <taxon>Magnoliopsida</taxon>
        <taxon>eudicotyledons</taxon>
        <taxon>Gunneridae</taxon>
        <taxon>Pentapetalae</taxon>
        <taxon>rosids</taxon>
        <taxon>malvids</taxon>
        <taxon>Myrtales</taxon>
        <taxon>Lythraceae</taxon>
        <taxon>Punica</taxon>
    </lineage>
</organism>
<feature type="compositionally biased region" description="Low complexity" evidence="1">
    <location>
        <begin position="266"/>
        <end position="286"/>
    </location>
</feature>
<feature type="compositionally biased region" description="Low complexity" evidence="1">
    <location>
        <begin position="176"/>
        <end position="187"/>
    </location>
</feature>
<evidence type="ECO:0000313" key="2">
    <source>
        <dbReference type="Proteomes" id="UP000515151"/>
    </source>
</evidence>
<name>A0A6P8C7G5_PUNGR</name>
<dbReference type="AlphaFoldDB" id="A0A6P8C7G5"/>
<feature type="compositionally biased region" description="Low complexity" evidence="1">
    <location>
        <begin position="375"/>
        <end position="393"/>
    </location>
</feature>
<dbReference type="PANTHER" id="PTHR31949">
    <property type="entry name" value="GASTRIC MUCIN-LIKE PROTEIN"/>
    <property type="match status" value="1"/>
</dbReference>
<feature type="region of interest" description="Disordered" evidence="1">
    <location>
        <begin position="414"/>
        <end position="480"/>
    </location>
</feature>
<dbReference type="GO" id="GO:0043622">
    <property type="term" value="P:cortical microtubule organization"/>
    <property type="evidence" value="ECO:0007669"/>
    <property type="project" value="TreeGrafter"/>
</dbReference>
<dbReference type="RefSeq" id="XP_031377108.1">
    <property type="nucleotide sequence ID" value="XM_031521248.1"/>
</dbReference>
<feature type="compositionally biased region" description="Polar residues" evidence="1">
    <location>
        <begin position="424"/>
        <end position="458"/>
    </location>
</feature>
<proteinExistence type="predicted"/>
<evidence type="ECO:0000313" key="5">
    <source>
        <dbReference type="RefSeq" id="XP_031377108.1"/>
    </source>
</evidence>
<sequence>MVMKEAAEELALFLEMRRREHEIEGNGIGLLPSSDKVNAPLGLNPLSTPISKTLSLDRKMGADEFLNLGNDKNDLLWLLSPPGSPLLNTVKPEECDPLNSRILNSTARPTTPTSSQVPNVQPDPASKKPTESKNSSLPCESKSSINSSKKSSSSGLLSSTNRRASTPAGRPTVPATTKPSRSSTPSRVATRPSSTKPVGPSATAPRSSTPTRFAARSSTPTRRSSSPAPNSTSKQSVPGVQSSVQSSTSSVVAPKGQVRSSSAIKSRAAVPRAATPPSSTAPSSDPRPCKPSAGASPFVNNKNLKSSLPRRPVSASKVRPSASLNDKSFPPIKSRRPLNENDDVNPVMMGTKMVERIVNMRKLAPPKQDAHLGPHENLSSNHSSSMESSGFGRSLSKKSLDMAMRHMDIRGSIPGKVNRVRTGPSKSHNTGILDSPLATSSNASSDLVSVNSNSTSIDGSEAEDNALGTAKVSPVIVQGR</sequence>
<dbReference type="GO" id="GO:0055028">
    <property type="term" value="C:cortical microtubule"/>
    <property type="evidence" value="ECO:0007669"/>
    <property type="project" value="TreeGrafter"/>
</dbReference>
<dbReference type="Proteomes" id="UP000515151">
    <property type="component" value="Chromosome 1"/>
</dbReference>
<feature type="compositionally biased region" description="Low complexity" evidence="1">
    <location>
        <begin position="214"/>
        <end position="252"/>
    </location>
</feature>
<accession>A0A6P8C7G5</accession>
<feature type="compositionally biased region" description="Polar residues" evidence="1">
    <location>
        <begin position="101"/>
        <end position="119"/>
    </location>
</feature>
<protein>
    <submittedName>
        <fullName evidence="3 4">Endochitinase A-like isoform X1</fullName>
    </submittedName>
</protein>
<dbReference type="PANTHER" id="PTHR31949:SF15">
    <property type="entry name" value="ENDOCHITINASE A-LIKE ISOFORM X1"/>
    <property type="match status" value="1"/>
</dbReference>